<dbReference type="InterPro" id="IPR027359">
    <property type="entry name" value="Volt_channel_dom_sf"/>
</dbReference>
<evidence type="ECO:0000256" key="3">
    <source>
        <dbReference type="ARBA" id="ARBA00022475"/>
    </source>
</evidence>
<dbReference type="GO" id="GO:0005249">
    <property type="term" value="F:voltage-gated potassium channel activity"/>
    <property type="evidence" value="ECO:0007669"/>
    <property type="project" value="InterPro"/>
</dbReference>
<feature type="transmembrane region" description="Helical" evidence="12">
    <location>
        <begin position="262"/>
        <end position="282"/>
    </location>
</feature>
<keyword evidence="6 12" id="KW-1133">Transmembrane helix</keyword>
<accession>A0A7R9KHM9</accession>
<dbReference type="PRINTS" id="PR00169">
    <property type="entry name" value="KCHANNEL"/>
</dbReference>
<feature type="compositionally biased region" description="Basic and acidic residues" evidence="11">
    <location>
        <begin position="17"/>
        <end position="26"/>
    </location>
</feature>
<keyword evidence="4 12" id="KW-0812">Transmembrane</keyword>
<evidence type="ECO:0008006" key="17">
    <source>
        <dbReference type="Google" id="ProtNLM"/>
    </source>
</evidence>
<evidence type="ECO:0000256" key="12">
    <source>
        <dbReference type="SAM" id="Phobius"/>
    </source>
</evidence>
<evidence type="ECO:0000256" key="7">
    <source>
        <dbReference type="ARBA" id="ARBA00023065"/>
    </source>
</evidence>
<evidence type="ECO:0000256" key="1">
    <source>
        <dbReference type="ARBA" id="ARBA00004651"/>
    </source>
</evidence>
<dbReference type="PANTHER" id="PTHR47735:SF9">
    <property type="entry name" value="POTASSIUM VOLTAGE-GATED CHANNEL SUBFAMILY KQT MEMBER 4-LIKE ISOFORM X1"/>
    <property type="match status" value="1"/>
</dbReference>
<dbReference type="EMBL" id="OC856007">
    <property type="protein sequence ID" value="CAD7623044.1"/>
    <property type="molecule type" value="Genomic_DNA"/>
</dbReference>
<evidence type="ECO:0000256" key="4">
    <source>
        <dbReference type="ARBA" id="ARBA00022692"/>
    </source>
</evidence>
<dbReference type="OrthoDB" id="8879391at2759"/>
<comment type="catalytic activity">
    <reaction evidence="10">
        <text>K(+)(in) = K(+)(out)</text>
        <dbReference type="Rhea" id="RHEA:29463"/>
        <dbReference type="ChEBI" id="CHEBI:29103"/>
    </reaction>
</comment>
<evidence type="ECO:0000313" key="15">
    <source>
        <dbReference type="EMBL" id="CAD7623044.1"/>
    </source>
</evidence>
<evidence type="ECO:0000256" key="2">
    <source>
        <dbReference type="ARBA" id="ARBA00022448"/>
    </source>
</evidence>
<feature type="transmembrane region" description="Helical" evidence="12">
    <location>
        <begin position="166"/>
        <end position="190"/>
    </location>
</feature>
<feature type="region of interest" description="Disordered" evidence="11">
    <location>
        <begin position="1"/>
        <end position="26"/>
    </location>
</feature>
<feature type="transmembrane region" description="Helical" evidence="12">
    <location>
        <begin position="234"/>
        <end position="255"/>
    </location>
</feature>
<sequence length="505" mass="57595">MATDSPEYSHFVADIESTERSDGSDKSCKPLHSLANAFTGLVAINRTHIINGGHQKAADPKRTPVSATPHHKPIRWLHTRTRVHRFLQEPNGPVGRGYHITITLLVLMCLLLTILCSFTELPIELNVVLYVVDMLLLVIFAAEYLVRMWASSCVSHYRGLRGKGRFVVNPFRVLDLIVIASSVVIIVINLENGFMSPTLNGVRFFQTFKLIRLEHQFKPWRVMASVIWAQREQVYITTYCSFLALVFTSFLIYFVEKDANPMFSNLGQGLWYTVCTLTTIGYGDIYPITWFGKVLSSVCIIIGVSVFALPAGILGTGLALKVQDQQRQRQRRKRLIPAVKLIQTRWRCHHFHKYPLNPAANPTTTSLSSSKMSVKNVRKKEFNKLEKICMRFVLKVKFLAAKRQFTQSLKPYDVKDVLEQYSSGHTEMLAKVKQIYNRVSGIESMAENGFKCQLESKNVLIYRLSKVEDGLRDTQNTLNQILNIQTENKVLYENILEFLENNASK</sequence>
<dbReference type="InterPro" id="IPR013821">
    <property type="entry name" value="K_chnl_volt-dep_KCNQ_C"/>
</dbReference>
<feature type="domain" description="Ion transport" evidence="13">
    <location>
        <begin position="104"/>
        <end position="319"/>
    </location>
</feature>
<evidence type="ECO:0000256" key="9">
    <source>
        <dbReference type="ARBA" id="ARBA00023303"/>
    </source>
</evidence>
<feature type="domain" description="Potassium channel voltage dependent KCNQ C-terminal" evidence="14">
    <location>
        <begin position="370"/>
        <end position="444"/>
    </location>
</feature>
<dbReference type="Gene3D" id="6.10.140.1910">
    <property type="match status" value="1"/>
</dbReference>
<dbReference type="Pfam" id="PF03520">
    <property type="entry name" value="KCNQ_channel"/>
    <property type="match status" value="1"/>
</dbReference>
<keyword evidence="16" id="KW-1185">Reference proteome</keyword>
<keyword evidence="3" id="KW-1003">Cell membrane</keyword>
<dbReference type="InterPro" id="IPR005821">
    <property type="entry name" value="Ion_trans_dom"/>
</dbReference>
<name>A0A7R9KHM9_9ACAR</name>
<comment type="subcellular location">
    <subcellularLocation>
        <location evidence="1">Cell membrane</location>
        <topology evidence="1">Multi-pass membrane protein</topology>
    </subcellularLocation>
</comment>
<evidence type="ECO:0000256" key="11">
    <source>
        <dbReference type="SAM" id="MobiDB-lite"/>
    </source>
</evidence>
<keyword evidence="5" id="KW-0630">Potassium</keyword>
<dbReference type="Pfam" id="PF00520">
    <property type="entry name" value="Ion_trans"/>
    <property type="match status" value="1"/>
</dbReference>
<dbReference type="Gene3D" id="1.20.120.350">
    <property type="entry name" value="Voltage-gated potassium channels. Chain C"/>
    <property type="match status" value="1"/>
</dbReference>
<evidence type="ECO:0000256" key="6">
    <source>
        <dbReference type="ARBA" id="ARBA00022989"/>
    </source>
</evidence>
<keyword evidence="8 12" id="KW-0472">Membrane</keyword>
<feature type="transmembrane region" description="Helical" evidence="12">
    <location>
        <begin position="98"/>
        <end position="121"/>
    </location>
</feature>
<dbReference type="Gene3D" id="1.10.287.70">
    <property type="match status" value="1"/>
</dbReference>
<dbReference type="SUPFAM" id="SSF81324">
    <property type="entry name" value="Voltage-gated potassium channels"/>
    <property type="match status" value="1"/>
</dbReference>
<evidence type="ECO:0000256" key="8">
    <source>
        <dbReference type="ARBA" id="ARBA00023136"/>
    </source>
</evidence>
<gene>
    <name evidence="15" type="ORF">OSB1V03_LOCUS3505</name>
</gene>
<dbReference type="InterPro" id="IPR003937">
    <property type="entry name" value="K_chnl_volt-dep_KCNQ"/>
</dbReference>
<keyword evidence="9" id="KW-0407">Ion channel</keyword>
<evidence type="ECO:0000256" key="10">
    <source>
        <dbReference type="ARBA" id="ARBA00034430"/>
    </source>
</evidence>
<proteinExistence type="predicted"/>
<evidence type="ECO:0000259" key="14">
    <source>
        <dbReference type="Pfam" id="PF03520"/>
    </source>
</evidence>
<evidence type="ECO:0000259" key="13">
    <source>
        <dbReference type="Pfam" id="PF00520"/>
    </source>
</evidence>
<feature type="transmembrane region" description="Helical" evidence="12">
    <location>
        <begin position="127"/>
        <end position="146"/>
    </location>
</feature>
<dbReference type="PRINTS" id="PR01459">
    <property type="entry name" value="KCNQCHANNEL"/>
</dbReference>
<dbReference type="GO" id="GO:0008076">
    <property type="term" value="C:voltage-gated potassium channel complex"/>
    <property type="evidence" value="ECO:0007669"/>
    <property type="project" value="TreeGrafter"/>
</dbReference>
<reference evidence="15" key="1">
    <citation type="submission" date="2020-11" db="EMBL/GenBank/DDBJ databases">
        <authorList>
            <person name="Tran Van P."/>
        </authorList>
    </citation>
    <scope>NUCLEOTIDE SEQUENCE</scope>
</reference>
<evidence type="ECO:0000256" key="5">
    <source>
        <dbReference type="ARBA" id="ARBA00022958"/>
    </source>
</evidence>
<evidence type="ECO:0000313" key="16">
    <source>
        <dbReference type="Proteomes" id="UP000759131"/>
    </source>
</evidence>
<keyword evidence="7" id="KW-0406">Ion transport</keyword>
<dbReference type="AlphaFoldDB" id="A0A7R9KHM9"/>
<dbReference type="EMBL" id="CAJPIZ010001432">
    <property type="protein sequence ID" value="CAG2103474.1"/>
    <property type="molecule type" value="Genomic_DNA"/>
</dbReference>
<dbReference type="PANTHER" id="PTHR47735">
    <property type="entry name" value="POTASSIUM VOLTAGE-GATED CHANNEL SUBFAMILY KQT MEMBER 4"/>
    <property type="match status" value="1"/>
</dbReference>
<protein>
    <recommendedName>
        <fullName evidence="17">Potassium voltage-gated channel subfamily KQT member 1</fullName>
    </recommendedName>
</protein>
<feature type="transmembrane region" description="Helical" evidence="12">
    <location>
        <begin position="294"/>
        <end position="322"/>
    </location>
</feature>
<dbReference type="Proteomes" id="UP000759131">
    <property type="component" value="Unassembled WGS sequence"/>
</dbReference>
<organism evidence="15">
    <name type="scientific">Medioppia subpectinata</name>
    <dbReference type="NCBI Taxonomy" id="1979941"/>
    <lineage>
        <taxon>Eukaryota</taxon>
        <taxon>Metazoa</taxon>
        <taxon>Ecdysozoa</taxon>
        <taxon>Arthropoda</taxon>
        <taxon>Chelicerata</taxon>
        <taxon>Arachnida</taxon>
        <taxon>Acari</taxon>
        <taxon>Acariformes</taxon>
        <taxon>Sarcoptiformes</taxon>
        <taxon>Oribatida</taxon>
        <taxon>Brachypylina</taxon>
        <taxon>Oppioidea</taxon>
        <taxon>Oppiidae</taxon>
        <taxon>Medioppia</taxon>
    </lineage>
</organism>
<keyword evidence="2" id="KW-0813">Transport</keyword>